<evidence type="ECO:0000256" key="5">
    <source>
        <dbReference type="ARBA" id="ARBA00023136"/>
    </source>
</evidence>
<dbReference type="InterPro" id="IPR011701">
    <property type="entry name" value="MFS"/>
</dbReference>
<dbReference type="GO" id="GO:0016020">
    <property type="term" value="C:membrane"/>
    <property type="evidence" value="ECO:0007669"/>
    <property type="project" value="UniProtKB-SubCell"/>
</dbReference>
<evidence type="ECO:0000256" key="7">
    <source>
        <dbReference type="SAM" id="Phobius"/>
    </source>
</evidence>
<dbReference type="AlphaFoldDB" id="W7TPY4"/>
<evidence type="ECO:0000256" key="3">
    <source>
        <dbReference type="ARBA" id="ARBA00022692"/>
    </source>
</evidence>
<evidence type="ECO:0000256" key="4">
    <source>
        <dbReference type="ARBA" id="ARBA00022989"/>
    </source>
</evidence>
<dbReference type="GO" id="GO:0008506">
    <property type="term" value="F:sucrose:proton symporter activity"/>
    <property type="evidence" value="ECO:0007669"/>
    <property type="project" value="TreeGrafter"/>
</dbReference>
<accession>W7TPY4</accession>
<name>W7TPY4_9STRA</name>
<keyword evidence="4 7" id="KW-1133">Transmembrane helix</keyword>
<feature type="compositionally biased region" description="Polar residues" evidence="6">
    <location>
        <begin position="7"/>
        <end position="16"/>
    </location>
</feature>
<dbReference type="SUPFAM" id="SSF103473">
    <property type="entry name" value="MFS general substrate transporter"/>
    <property type="match status" value="1"/>
</dbReference>
<reference evidence="8 9" key="1">
    <citation type="journal article" date="2014" name="Mol. Plant">
        <title>Chromosome Scale Genome Assembly and Transcriptome Profiling of Nannochloropsis gaditana in Nitrogen Depletion.</title>
        <authorList>
            <person name="Corteggiani Carpinelli E."/>
            <person name="Telatin A."/>
            <person name="Vitulo N."/>
            <person name="Forcato C."/>
            <person name="D'Angelo M."/>
            <person name="Schiavon R."/>
            <person name="Vezzi A."/>
            <person name="Giacometti G.M."/>
            <person name="Morosinotto T."/>
            <person name="Valle G."/>
        </authorList>
    </citation>
    <scope>NUCLEOTIDE SEQUENCE [LARGE SCALE GENOMIC DNA]</scope>
    <source>
        <strain evidence="8 9">B-31</strain>
    </source>
</reference>
<feature type="transmembrane region" description="Helical" evidence="7">
    <location>
        <begin position="285"/>
        <end position="306"/>
    </location>
</feature>
<keyword evidence="5 7" id="KW-0472">Membrane</keyword>
<feature type="transmembrane region" description="Helical" evidence="7">
    <location>
        <begin position="339"/>
        <end position="360"/>
    </location>
</feature>
<dbReference type="Proteomes" id="UP000019335">
    <property type="component" value="Chromosome 3"/>
</dbReference>
<keyword evidence="3 7" id="KW-0812">Transmembrane</keyword>
<feature type="transmembrane region" description="Helical" evidence="7">
    <location>
        <begin position="462"/>
        <end position="481"/>
    </location>
</feature>
<dbReference type="OrthoDB" id="28755at2759"/>
<feature type="transmembrane region" description="Helical" evidence="7">
    <location>
        <begin position="367"/>
        <end position="385"/>
    </location>
</feature>
<dbReference type="Gene3D" id="1.20.1250.20">
    <property type="entry name" value="MFS general substrate transporter like domains"/>
    <property type="match status" value="1"/>
</dbReference>
<evidence type="ECO:0000313" key="9">
    <source>
        <dbReference type="Proteomes" id="UP000019335"/>
    </source>
</evidence>
<comment type="caution">
    <text evidence="8">The sequence shown here is derived from an EMBL/GenBank/DDBJ whole genome shotgun (WGS) entry which is preliminary data.</text>
</comment>
<sequence length="494" mass="52943">MWLPGRNNLSSTTGKSEVTPFLPPLQASMDSTEVDSDSEESRSVKCSPAQLYPTFAFLGVQMCWSVAYAYITPILVTFNLNIETVGLVWCMSSLASCATVPLLSAASDFTQNSWGRRRPYMAMFLLVGGGGLLLLAYADRIGVWFGDIGGQQRNALSMAVMGLILSQVGLDGIQCMERGLCTDTLDADALQGVNAFFALQGSLGRVVGFGLGAANLGKAPGLSYLGDQIQILFLLSAFLLFLTTSTTLLTAREKRFIPQLYELFNASVTSSGKRALFGMKSLPKAVRLAAVSNLLAWSSFALLFYYGSYFYGSFIFGGDPEDTGVIDSIYERGVQSASFGFLLMAVVGSMMSLGLGFVTAKVGIKTMWVSTLAFAAATFLGFFFLRPGDRGAALALSACLGLPLAASYQCPWAIVTVAVRRSENSALYCSLFRSLSEVLPFALQGLIGSALLSVFQGSARSVFAAASVLMAAAAVHTYFFVLDVQDVEEYEEEI</sequence>
<protein>
    <submittedName>
        <fullName evidence="8">Sucrose transporter</fullName>
    </submittedName>
</protein>
<feature type="region of interest" description="Disordered" evidence="6">
    <location>
        <begin position="1"/>
        <end position="41"/>
    </location>
</feature>
<feature type="transmembrane region" description="Helical" evidence="7">
    <location>
        <begin position="119"/>
        <end position="138"/>
    </location>
</feature>
<keyword evidence="2" id="KW-0813">Transport</keyword>
<dbReference type="InterPro" id="IPR036259">
    <property type="entry name" value="MFS_trans_sf"/>
</dbReference>
<dbReference type="PANTHER" id="PTHR19432:SF35">
    <property type="entry name" value="SOLUTE CARRIER FAMILY 45 MEMBER 3 ISOFORM X1"/>
    <property type="match status" value="1"/>
</dbReference>
<evidence type="ECO:0000256" key="2">
    <source>
        <dbReference type="ARBA" id="ARBA00022448"/>
    </source>
</evidence>
<dbReference type="Pfam" id="PF07690">
    <property type="entry name" value="MFS_1"/>
    <property type="match status" value="1"/>
</dbReference>
<feature type="transmembrane region" description="Helical" evidence="7">
    <location>
        <begin position="86"/>
        <end position="107"/>
    </location>
</feature>
<dbReference type="PANTHER" id="PTHR19432">
    <property type="entry name" value="SUGAR TRANSPORTER"/>
    <property type="match status" value="1"/>
</dbReference>
<evidence type="ECO:0000313" key="8">
    <source>
        <dbReference type="EMBL" id="EWM29180.1"/>
    </source>
</evidence>
<comment type="subcellular location">
    <subcellularLocation>
        <location evidence="1">Membrane</location>
        <topology evidence="1">Multi-pass membrane protein</topology>
    </subcellularLocation>
</comment>
<dbReference type="EMBL" id="AZIL01000177">
    <property type="protein sequence ID" value="EWM29180.1"/>
    <property type="molecule type" value="Genomic_DNA"/>
</dbReference>
<evidence type="ECO:0000256" key="6">
    <source>
        <dbReference type="SAM" id="MobiDB-lite"/>
    </source>
</evidence>
<feature type="transmembrane region" description="Helical" evidence="7">
    <location>
        <begin position="51"/>
        <end position="71"/>
    </location>
</feature>
<gene>
    <name evidence="8" type="ORF">Naga_100007g83</name>
</gene>
<keyword evidence="9" id="KW-1185">Reference proteome</keyword>
<organism evidence="8 9">
    <name type="scientific">Nannochloropsis gaditana</name>
    <dbReference type="NCBI Taxonomy" id="72520"/>
    <lineage>
        <taxon>Eukaryota</taxon>
        <taxon>Sar</taxon>
        <taxon>Stramenopiles</taxon>
        <taxon>Ochrophyta</taxon>
        <taxon>Eustigmatophyceae</taxon>
        <taxon>Eustigmatales</taxon>
        <taxon>Monodopsidaceae</taxon>
        <taxon>Nannochloropsis</taxon>
    </lineage>
</organism>
<feature type="transmembrane region" description="Helical" evidence="7">
    <location>
        <begin position="229"/>
        <end position="251"/>
    </location>
</feature>
<feature type="transmembrane region" description="Helical" evidence="7">
    <location>
        <begin position="438"/>
        <end position="456"/>
    </location>
</feature>
<evidence type="ECO:0000256" key="1">
    <source>
        <dbReference type="ARBA" id="ARBA00004141"/>
    </source>
</evidence>
<proteinExistence type="predicted"/>